<evidence type="ECO:0000259" key="2">
    <source>
        <dbReference type="SMART" id="SM00278"/>
    </source>
</evidence>
<keyword evidence="1" id="KW-1133">Transmembrane helix</keyword>
<dbReference type="SUPFAM" id="SSF47781">
    <property type="entry name" value="RuvA domain 2-like"/>
    <property type="match status" value="1"/>
</dbReference>
<dbReference type="NCBIfam" id="TIGR00426">
    <property type="entry name" value="competence protein ComEA helix-hairpin-helix repeat region"/>
    <property type="match status" value="1"/>
</dbReference>
<reference evidence="3 4" key="1">
    <citation type="submission" date="2017-09" db="EMBL/GenBank/DDBJ databases">
        <title>Complete genome sequence of Oxytococcus suis strain ZY16052.</title>
        <authorList>
            <person name="Li F."/>
        </authorList>
    </citation>
    <scope>NUCLEOTIDE SEQUENCE [LARGE SCALE GENOMIC DNA]</scope>
    <source>
        <strain evidence="3 4">ZY16052</strain>
    </source>
</reference>
<dbReference type="AlphaFoldDB" id="A0A347WJH1"/>
<evidence type="ECO:0000313" key="4">
    <source>
        <dbReference type="Proteomes" id="UP000263232"/>
    </source>
</evidence>
<dbReference type="InterPro" id="IPR019554">
    <property type="entry name" value="Soluble_ligand-bd"/>
</dbReference>
<dbReference type="InterPro" id="IPR010994">
    <property type="entry name" value="RuvA_2-like"/>
</dbReference>
<dbReference type="Gene3D" id="1.10.150.280">
    <property type="entry name" value="AF1531-like domain"/>
    <property type="match status" value="1"/>
</dbReference>
<keyword evidence="4" id="KW-1185">Reference proteome</keyword>
<dbReference type="Pfam" id="PF12836">
    <property type="entry name" value="HHH_3"/>
    <property type="match status" value="1"/>
</dbReference>
<dbReference type="GO" id="GO:0006281">
    <property type="term" value="P:DNA repair"/>
    <property type="evidence" value="ECO:0007669"/>
    <property type="project" value="InterPro"/>
</dbReference>
<dbReference type="Gene3D" id="3.10.560.10">
    <property type="entry name" value="Outer membrane lipoprotein wza domain like"/>
    <property type="match status" value="1"/>
</dbReference>
<evidence type="ECO:0000256" key="1">
    <source>
        <dbReference type="SAM" id="Phobius"/>
    </source>
</evidence>
<dbReference type="Pfam" id="PF10531">
    <property type="entry name" value="SLBB"/>
    <property type="match status" value="1"/>
</dbReference>
<dbReference type="InterPro" id="IPR051675">
    <property type="entry name" value="Endo/Exo/Phosphatase_dom_1"/>
</dbReference>
<feature type="domain" description="Helix-hairpin-helix DNA-binding motif class 1" evidence="2">
    <location>
        <begin position="179"/>
        <end position="198"/>
    </location>
</feature>
<dbReference type="PANTHER" id="PTHR21180">
    <property type="entry name" value="ENDONUCLEASE/EXONUCLEASE/PHOSPHATASE FAMILY DOMAIN-CONTAINING PROTEIN 1"/>
    <property type="match status" value="1"/>
</dbReference>
<gene>
    <name evidence="3" type="ORF">CL176_03815</name>
</gene>
<dbReference type="InterPro" id="IPR004509">
    <property type="entry name" value="Competence_ComEA_HhH"/>
</dbReference>
<proteinExistence type="predicted"/>
<dbReference type="GO" id="GO:0015628">
    <property type="term" value="P:protein secretion by the type II secretion system"/>
    <property type="evidence" value="ECO:0007669"/>
    <property type="project" value="TreeGrafter"/>
</dbReference>
<dbReference type="GO" id="GO:0003677">
    <property type="term" value="F:DNA binding"/>
    <property type="evidence" value="ECO:0007669"/>
    <property type="project" value="InterPro"/>
</dbReference>
<protein>
    <submittedName>
        <fullName evidence="3">ComEA protein</fullName>
    </submittedName>
</protein>
<keyword evidence="1" id="KW-0472">Membrane</keyword>
<feature type="domain" description="Helix-hairpin-helix DNA-binding motif class 1" evidence="2">
    <location>
        <begin position="209"/>
        <end position="228"/>
    </location>
</feature>
<dbReference type="KEGG" id="abae:CL176_03815"/>
<sequence>MKEIKSLLSTYCFQVLLVVGLVLVWLAYNQGSQQAEADFVPLVESVESSQEVGEEVVDSALNASEPEDGGMIYVDLKGAVVNPQVYALEAGSRLFDVIEAAGGFLDEAAVSQVNLAQKLEDQMMIYIYTESEWAVLAETSEVGSEELMAMTPVIDVFQSREAETVGDSHRVNINAADKEQLMTLPGIGPKKADAIIQYRQEHGSFGQIEDIMLVSGIGEKTFAQLAELIQVEP</sequence>
<evidence type="ECO:0000313" key="3">
    <source>
        <dbReference type="EMBL" id="AXY25228.1"/>
    </source>
</evidence>
<dbReference type="RefSeq" id="WP_118990141.1">
    <property type="nucleotide sequence ID" value="NZ_CP023434.1"/>
</dbReference>
<feature type="transmembrane region" description="Helical" evidence="1">
    <location>
        <begin position="7"/>
        <end position="28"/>
    </location>
</feature>
<dbReference type="Proteomes" id="UP000263232">
    <property type="component" value="Chromosome"/>
</dbReference>
<organism evidence="3 4">
    <name type="scientific">Suicoccus acidiformans</name>
    <dbReference type="NCBI Taxonomy" id="2036206"/>
    <lineage>
        <taxon>Bacteria</taxon>
        <taxon>Bacillati</taxon>
        <taxon>Bacillota</taxon>
        <taxon>Bacilli</taxon>
        <taxon>Lactobacillales</taxon>
        <taxon>Aerococcaceae</taxon>
        <taxon>Suicoccus</taxon>
    </lineage>
</organism>
<dbReference type="InterPro" id="IPR003583">
    <property type="entry name" value="Hlx-hairpin-Hlx_DNA-bd_motif"/>
</dbReference>
<name>A0A347WJH1_9LACT</name>
<dbReference type="EMBL" id="CP023434">
    <property type="protein sequence ID" value="AXY25228.1"/>
    <property type="molecule type" value="Genomic_DNA"/>
</dbReference>
<dbReference type="GO" id="GO:0015627">
    <property type="term" value="C:type II protein secretion system complex"/>
    <property type="evidence" value="ECO:0007669"/>
    <property type="project" value="TreeGrafter"/>
</dbReference>
<accession>A0A347WJH1</accession>
<dbReference type="PANTHER" id="PTHR21180:SF32">
    <property type="entry name" value="ENDONUCLEASE_EXONUCLEASE_PHOSPHATASE FAMILY DOMAIN-CONTAINING PROTEIN 1"/>
    <property type="match status" value="1"/>
</dbReference>
<keyword evidence="1" id="KW-0812">Transmembrane</keyword>
<dbReference type="OrthoDB" id="9790239at2"/>
<dbReference type="SMART" id="SM00278">
    <property type="entry name" value="HhH1"/>
    <property type="match status" value="2"/>
</dbReference>